<evidence type="ECO:0000256" key="1">
    <source>
        <dbReference type="ARBA" id="ARBA00007401"/>
    </source>
</evidence>
<evidence type="ECO:0000256" key="3">
    <source>
        <dbReference type="ARBA" id="ARBA00023295"/>
    </source>
</evidence>
<evidence type="ECO:0000259" key="8">
    <source>
        <dbReference type="Pfam" id="PF16355"/>
    </source>
</evidence>
<dbReference type="SUPFAM" id="SSF49303">
    <property type="entry name" value="beta-Galactosidase/glucuronidase domain"/>
    <property type="match status" value="1"/>
</dbReference>
<keyword evidence="4" id="KW-0732">Signal</keyword>
<organism evidence="10 11">
    <name type="scientific">Filimonas zeae</name>
    <dbReference type="NCBI Taxonomy" id="1737353"/>
    <lineage>
        <taxon>Bacteria</taxon>
        <taxon>Pseudomonadati</taxon>
        <taxon>Bacteroidota</taxon>
        <taxon>Chitinophagia</taxon>
        <taxon>Chitinophagales</taxon>
        <taxon>Chitinophagaceae</taxon>
        <taxon>Filimonas</taxon>
    </lineage>
</organism>
<dbReference type="InterPro" id="IPR032311">
    <property type="entry name" value="DUF4982"/>
</dbReference>
<dbReference type="Gene3D" id="2.60.120.260">
    <property type="entry name" value="Galactose-binding domain-like"/>
    <property type="match status" value="1"/>
</dbReference>
<evidence type="ECO:0000256" key="2">
    <source>
        <dbReference type="ARBA" id="ARBA00022801"/>
    </source>
</evidence>
<feature type="domain" description="Glycosyl hydrolases family 2 sugar binding" evidence="7">
    <location>
        <begin position="62"/>
        <end position="200"/>
    </location>
</feature>
<feature type="domain" description="Glycoside hydrolase family 2 catalytic" evidence="6">
    <location>
        <begin position="313"/>
        <end position="567"/>
    </location>
</feature>
<dbReference type="InterPro" id="IPR013783">
    <property type="entry name" value="Ig-like_fold"/>
</dbReference>
<dbReference type="InterPro" id="IPR051913">
    <property type="entry name" value="GH2_Domain-Containing"/>
</dbReference>
<dbReference type="EMBL" id="BMIB01000006">
    <property type="protein sequence ID" value="GGH82008.1"/>
    <property type="molecule type" value="Genomic_DNA"/>
</dbReference>
<dbReference type="InterPro" id="IPR017853">
    <property type="entry name" value="GH"/>
</dbReference>
<dbReference type="InterPro" id="IPR006101">
    <property type="entry name" value="Glyco_hydro_2"/>
</dbReference>
<proteinExistence type="inferred from homology"/>
<keyword evidence="11" id="KW-1185">Reference proteome</keyword>
<dbReference type="PRINTS" id="PR00132">
    <property type="entry name" value="GLHYDRLASE2"/>
</dbReference>
<dbReference type="GO" id="GO:0004553">
    <property type="term" value="F:hydrolase activity, hydrolyzing O-glycosyl compounds"/>
    <property type="evidence" value="ECO:0007669"/>
    <property type="project" value="InterPro"/>
</dbReference>
<comment type="similarity">
    <text evidence="1">Belongs to the glycosyl hydrolase 2 family.</text>
</comment>
<reference evidence="10" key="2">
    <citation type="submission" date="2020-09" db="EMBL/GenBank/DDBJ databases">
        <authorList>
            <person name="Sun Q."/>
            <person name="Zhou Y."/>
        </authorList>
    </citation>
    <scope>NUCLEOTIDE SEQUENCE</scope>
    <source>
        <strain evidence="10">CGMCC 1.15290</strain>
    </source>
</reference>
<dbReference type="GO" id="GO:0005975">
    <property type="term" value="P:carbohydrate metabolic process"/>
    <property type="evidence" value="ECO:0007669"/>
    <property type="project" value="InterPro"/>
</dbReference>
<feature type="signal peptide" evidence="4">
    <location>
        <begin position="1"/>
        <end position="26"/>
    </location>
</feature>
<dbReference type="Gene3D" id="2.60.40.10">
    <property type="entry name" value="Immunoglobulins"/>
    <property type="match status" value="3"/>
</dbReference>
<keyword evidence="3" id="KW-0326">Glycosidase</keyword>
<dbReference type="SUPFAM" id="SSF49785">
    <property type="entry name" value="Galactose-binding domain-like"/>
    <property type="match status" value="1"/>
</dbReference>
<dbReference type="SUPFAM" id="SSF51445">
    <property type="entry name" value="(Trans)glycosidases"/>
    <property type="match status" value="1"/>
</dbReference>
<feature type="chain" id="PRO_5036905095" evidence="4">
    <location>
        <begin position="27"/>
        <end position="823"/>
    </location>
</feature>
<accession>A0A917MZ73</accession>
<dbReference type="Pfam" id="PF16355">
    <property type="entry name" value="DUF4982"/>
    <property type="match status" value="1"/>
</dbReference>
<dbReference type="Proteomes" id="UP000627292">
    <property type="component" value="Unassembled WGS sequence"/>
</dbReference>
<feature type="domain" description="Glycoside hydrolase family 2" evidence="9">
    <location>
        <begin position="739"/>
        <end position="820"/>
    </location>
</feature>
<dbReference type="Gene3D" id="3.20.20.80">
    <property type="entry name" value="Glycosidases"/>
    <property type="match status" value="1"/>
</dbReference>
<dbReference type="PANTHER" id="PTHR42732:SF1">
    <property type="entry name" value="BETA-MANNOSIDASE"/>
    <property type="match status" value="1"/>
</dbReference>
<keyword evidence="2" id="KW-0378">Hydrolase</keyword>
<dbReference type="InterPro" id="IPR006102">
    <property type="entry name" value="Ig-like_GH2"/>
</dbReference>
<dbReference type="InterPro" id="IPR006103">
    <property type="entry name" value="Glyco_hydro_2_cat"/>
</dbReference>
<evidence type="ECO:0000259" key="7">
    <source>
        <dbReference type="Pfam" id="PF02837"/>
    </source>
</evidence>
<feature type="domain" description="Glycoside hydrolase family 2 immunoglobulin-like beta-sandwich" evidence="5">
    <location>
        <begin position="203"/>
        <end position="307"/>
    </location>
</feature>
<protein>
    <submittedName>
        <fullName evidence="10">Beta-galactosidase</fullName>
    </submittedName>
</protein>
<dbReference type="Pfam" id="PF02837">
    <property type="entry name" value="Glyco_hydro_2_N"/>
    <property type="match status" value="1"/>
</dbReference>
<dbReference type="InterPro" id="IPR036156">
    <property type="entry name" value="Beta-gal/glucu_dom_sf"/>
</dbReference>
<evidence type="ECO:0000259" key="9">
    <source>
        <dbReference type="Pfam" id="PF18565"/>
    </source>
</evidence>
<evidence type="ECO:0000313" key="11">
    <source>
        <dbReference type="Proteomes" id="UP000627292"/>
    </source>
</evidence>
<dbReference type="AlphaFoldDB" id="A0A917MZ73"/>
<reference evidence="10" key="1">
    <citation type="journal article" date="2014" name="Int. J. Syst. Evol. Microbiol.">
        <title>Complete genome sequence of Corynebacterium casei LMG S-19264T (=DSM 44701T), isolated from a smear-ripened cheese.</title>
        <authorList>
            <consortium name="US DOE Joint Genome Institute (JGI-PGF)"/>
            <person name="Walter F."/>
            <person name="Albersmeier A."/>
            <person name="Kalinowski J."/>
            <person name="Ruckert C."/>
        </authorList>
    </citation>
    <scope>NUCLEOTIDE SEQUENCE</scope>
    <source>
        <strain evidence="10">CGMCC 1.15290</strain>
    </source>
</reference>
<dbReference type="InterPro" id="IPR006104">
    <property type="entry name" value="Glyco_hydro_2_N"/>
</dbReference>
<feature type="domain" description="DUF4982" evidence="8">
    <location>
        <begin position="652"/>
        <end position="713"/>
    </location>
</feature>
<name>A0A917MZ73_9BACT</name>
<gene>
    <name evidence="10" type="ORF">GCM10011379_55260</name>
</gene>
<comment type="caution">
    <text evidence="10">The sequence shown here is derived from an EMBL/GenBank/DDBJ whole genome shotgun (WGS) entry which is preliminary data.</text>
</comment>
<dbReference type="InterPro" id="IPR040605">
    <property type="entry name" value="Glyco_hydro2_dom5"/>
</dbReference>
<dbReference type="Pfam" id="PF00703">
    <property type="entry name" value="Glyco_hydro_2"/>
    <property type="match status" value="1"/>
</dbReference>
<evidence type="ECO:0000256" key="4">
    <source>
        <dbReference type="SAM" id="SignalP"/>
    </source>
</evidence>
<dbReference type="InterPro" id="IPR008979">
    <property type="entry name" value="Galactose-bd-like_sf"/>
</dbReference>
<sequence length="823" mass="91950">MNSYMRRGNYCVAVLCALLAGLPATAQQQVRLNEAWEFLKGDLGGVWEAVRPVGKGNPESVPLWDSVTLPHCFNATDAVDPDVNYYQGPGWYRTQLNIQNPYKNGRTLLHFEGSGQKTEVYVYTTLVATHIGGYDEWQADITEAVAAFEANPVYRKLFKGKVPVSIRADNSRDLQLIPSNLSDFNVYGGIYRYLNLVYAPAVSVSHTRVNTQVAADGKTATVAAQAFLYNPQKQSAVAVTMVLKNPHGAVVQQSAVTLLPGDSTQAVTFTVKKPQLWSTDEPVLYTLETSVTADGQTATLTEKTGIRSFGFAKKGPFFLNGKRLLLRGTHRHEDHAGVAAAMTESMMREEMILMKEMGVNFIRLGHYQQSRIILNLCDSLGILVWEEIPWCRGGLGGDVYKAQARRMLTNMITQHFNHPSVIIWGLGNENDWPGDFPEFDKEQIRAFMKELNTLSHQLDTSRRTAIRRCDFCKDIVDVYAPSIWAGWYRGNYTEYKQVSEEEFNKVDHFLHAEWGGDSHAGRHSENPDKALQLIKTGGGADERAGDASLFGGAARISKDGDWSESYICNLMDWHLKEQEAMPWLTGTAQWVFKDFSTPVRPDNPVPYMNQKGLVERDFTKKEAYYVFQSYWSITPMAHIYGHSWPTRWGNAGELKMIKVYANCEKAELFVNGKSYGQRQRNSADFPAAGLRWNVPLQEGENWVQVVAYSGKTKVEDSLRFQYQTGTWAKPDNMHLHKIAEREGVATLEVTLKDASGKICLDAANWVRFSLAGEGKLIDNQGTSSGSGLVQVYNGRAVIKVQTNGGKSTLAVTSKGLPTAFIQF</sequence>
<evidence type="ECO:0000259" key="5">
    <source>
        <dbReference type="Pfam" id="PF00703"/>
    </source>
</evidence>
<dbReference type="PANTHER" id="PTHR42732">
    <property type="entry name" value="BETA-GALACTOSIDASE"/>
    <property type="match status" value="1"/>
</dbReference>
<dbReference type="Pfam" id="PF18565">
    <property type="entry name" value="Glyco_hydro2_C5"/>
    <property type="match status" value="1"/>
</dbReference>
<dbReference type="Pfam" id="PF02836">
    <property type="entry name" value="Glyco_hydro_2_C"/>
    <property type="match status" value="1"/>
</dbReference>
<evidence type="ECO:0000259" key="6">
    <source>
        <dbReference type="Pfam" id="PF02836"/>
    </source>
</evidence>
<evidence type="ECO:0000313" key="10">
    <source>
        <dbReference type="EMBL" id="GGH82008.1"/>
    </source>
</evidence>